<name>A0A7Y7J0P9_9PROT</name>
<sequence length="190" mass="21337">RADVLDRAARHGRGEAHLRILPGLAPFVGESDDDARAKFETYLRYLDHGDSLRGLSAYASLGVDLSAWPRDRPIELGEVAETNSHKSRQSLIVDWIRRDRPTPRDVLRHFTRGGHRIIVGTAREIADDIEGWYRTGAADGFNIMFTSAPDGIRDFVRLAVPELQRRGLLRTDYTGRTLRENLGLPDPATP</sequence>
<organism evidence="5 6">
    <name type="scientific">Nguyenibacter vanlangensis</name>
    <dbReference type="NCBI Taxonomy" id="1216886"/>
    <lineage>
        <taxon>Bacteria</taxon>
        <taxon>Pseudomonadati</taxon>
        <taxon>Pseudomonadota</taxon>
        <taxon>Alphaproteobacteria</taxon>
        <taxon>Acetobacterales</taxon>
        <taxon>Acetobacteraceae</taxon>
        <taxon>Nguyenibacter</taxon>
    </lineage>
</organism>
<dbReference type="GO" id="GO:0004497">
    <property type="term" value="F:monooxygenase activity"/>
    <property type="evidence" value="ECO:0007669"/>
    <property type="project" value="UniProtKB-KW"/>
</dbReference>
<dbReference type="GO" id="GO:0016705">
    <property type="term" value="F:oxidoreductase activity, acting on paired donors, with incorporation or reduction of molecular oxygen"/>
    <property type="evidence" value="ECO:0007669"/>
    <property type="project" value="InterPro"/>
</dbReference>
<dbReference type="InterPro" id="IPR036661">
    <property type="entry name" value="Luciferase-like_sf"/>
</dbReference>
<dbReference type="InterPro" id="IPR051260">
    <property type="entry name" value="Diverse_substr_monoxygenases"/>
</dbReference>
<dbReference type="EMBL" id="JABXXP010001002">
    <property type="protein sequence ID" value="NVN13543.1"/>
    <property type="molecule type" value="Genomic_DNA"/>
</dbReference>
<dbReference type="AlphaFoldDB" id="A0A7Y7J0P9"/>
<feature type="non-terminal residue" evidence="5">
    <location>
        <position position="1"/>
    </location>
</feature>
<keyword evidence="3" id="KW-0560">Oxidoreductase</keyword>
<dbReference type="Proteomes" id="UP000534870">
    <property type="component" value="Unassembled WGS sequence"/>
</dbReference>
<evidence type="ECO:0000313" key="6">
    <source>
        <dbReference type="Proteomes" id="UP000534870"/>
    </source>
</evidence>
<protein>
    <submittedName>
        <fullName evidence="5">LLM class flavin-dependent oxidoreductase</fullName>
    </submittedName>
</protein>
<keyword evidence="4" id="KW-0503">Monooxygenase</keyword>
<evidence type="ECO:0000256" key="4">
    <source>
        <dbReference type="ARBA" id="ARBA00023033"/>
    </source>
</evidence>
<comment type="caution">
    <text evidence="5">The sequence shown here is derived from an EMBL/GenBank/DDBJ whole genome shotgun (WGS) entry which is preliminary data.</text>
</comment>
<evidence type="ECO:0000256" key="1">
    <source>
        <dbReference type="ARBA" id="ARBA00022630"/>
    </source>
</evidence>
<keyword evidence="1" id="KW-0285">Flavoprotein</keyword>
<proteinExistence type="predicted"/>
<evidence type="ECO:0000313" key="5">
    <source>
        <dbReference type="EMBL" id="NVN13543.1"/>
    </source>
</evidence>
<evidence type="ECO:0000256" key="3">
    <source>
        <dbReference type="ARBA" id="ARBA00023002"/>
    </source>
</evidence>
<dbReference type="SUPFAM" id="SSF51679">
    <property type="entry name" value="Bacterial luciferase-like"/>
    <property type="match status" value="1"/>
</dbReference>
<dbReference type="PANTHER" id="PTHR30011">
    <property type="entry name" value="ALKANESULFONATE MONOOXYGENASE-RELATED"/>
    <property type="match status" value="1"/>
</dbReference>
<dbReference type="PANTHER" id="PTHR30011:SF16">
    <property type="entry name" value="C2H2 FINGER DOMAIN TRANSCRIPTION FACTOR (EUROFUNG)-RELATED"/>
    <property type="match status" value="1"/>
</dbReference>
<keyword evidence="2" id="KW-0288">FMN</keyword>
<dbReference type="Gene3D" id="3.20.20.30">
    <property type="entry name" value="Luciferase-like domain"/>
    <property type="match status" value="1"/>
</dbReference>
<gene>
    <name evidence="5" type="ORF">HUK84_20795</name>
</gene>
<accession>A0A7Y7J0P9</accession>
<reference evidence="5 6" key="1">
    <citation type="submission" date="2020-06" db="EMBL/GenBank/DDBJ databases">
        <title>Description of novel acetic acid bacteria.</title>
        <authorList>
            <person name="Sombolestani A."/>
        </authorList>
    </citation>
    <scope>NUCLEOTIDE SEQUENCE [LARGE SCALE GENOMIC DNA]</scope>
    <source>
        <strain evidence="5 6">LMG 31431</strain>
    </source>
</reference>
<evidence type="ECO:0000256" key="2">
    <source>
        <dbReference type="ARBA" id="ARBA00022643"/>
    </source>
</evidence>